<dbReference type="PANTHER" id="PTHR43042:SF2">
    <property type="entry name" value="SAM-DEPENDENT METHYLTRANSFERASE"/>
    <property type="match status" value="1"/>
</dbReference>
<dbReference type="SUPFAM" id="SSF55315">
    <property type="entry name" value="L30e-like"/>
    <property type="match status" value="1"/>
</dbReference>
<sequence>MNDTTSTYRLLDSGHSRKLEQVGPYRLVRPASHAIWPPSHPVGFWETAEACYQRGPSGSGSWHRKRHDLPAMWTLTYCGLSLRVKLTDFGHLGFFAEHGPHWQWLREQIAVAGRPVRVLNAFAYTGSSTLAAAAEGAQVVHLDAAEGIVAWARENAQLAGLADAPIRWVVEDVTKFLSREVRRGNRYDAIVLDPPSFGRGPKGEVWKLTHDLPPLLDLCRQILSDSPLAVVLSTHTPGITPLVLENMLAGVVGLERSQLCSMEMLIPQCGSPHGLPSGALNLVKLRQYRERAKQGTLLIDGARALRMALSNGFPISAVYFSQAVADKQVVLLQKVQDAGGHLQPVTPAVFRKIGYGEHPDGLLGVAPCPYVTLADLPITSKPLYLVAEGLEKPGNLGAMLRSADAARVTALVLCDGRTDLWNPNVIRASQGACFAVPVAVATAKDALLWLRRGAVQIIAAAPLAPRSYYAIDLRLPSALVLGAEHDGLTSVWRSETRVCIPMAGQLDSLNVAQTASILLFEAVRQRVNSALDRPAT</sequence>
<evidence type="ECO:0000313" key="5">
    <source>
        <dbReference type="EMBL" id="CAI8058300.1"/>
    </source>
</evidence>
<keyword evidence="6" id="KW-1185">Reference proteome</keyword>
<dbReference type="InterPro" id="IPR001537">
    <property type="entry name" value="SpoU_MeTrfase"/>
</dbReference>
<keyword evidence="3" id="KW-0949">S-adenosyl-L-methionine</keyword>
<dbReference type="InterPro" id="IPR053888">
    <property type="entry name" value="MRM3-like_sub_bind"/>
</dbReference>
<evidence type="ECO:0000256" key="1">
    <source>
        <dbReference type="ARBA" id="ARBA00022603"/>
    </source>
</evidence>
<dbReference type="EMBL" id="CASHTH010004501">
    <property type="protein sequence ID" value="CAI8058300.1"/>
    <property type="molecule type" value="Genomic_DNA"/>
</dbReference>
<dbReference type="AlphaFoldDB" id="A0AA35XMS3"/>
<dbReference type="InterPro" id="IPR019614">
    <property type="entry name" value="SAM-dep_methyl-trfase"/>
</dbReference>
<evidence type="ECO:0000256" key="2">
    <source>
        <dbReference type="ARBA" id="ARBA00022679"/>
    </source>
</evidence>
<comment type="caution">
    <text evidence="5">The sequence shown here is derived from an EMBL/GenBank/DDBJ whole genome shotgun (WGS) entry which is preliminary data.</text>
</comment>
<proteinExistence type="predicted"/>
<dbReference type="GO" id="GO:0005737">
    <property type="term" value="C:cytoplasm"/>
    <property type="evidence" value="ECO:0007669"/>
    <property type="project" value="UniProtKB-ARBA"/>
</dbReference>
<dbReference type="PANTHER" id="PTHR43042">
    <property type="entry name" value="SAM-DEPENDENT METHYLTRANSFERASE"/>
    <property type="match status" value="1"/>
</dbReference>
<evidence type="ECO:0000256" key="3">
    <source>
        <dbReference type="ARBA" id="ARBA00022691"/>
    </source>
</evidence>
<dbReference type="CDD" id="cd02440">
    <property type="entry name" value="AdoMet_MTases"/>
    <property type="match status" value="1"/>
</dbReference>
<organism evidence="5 6">
    <name type="scientific">Geodia barretti</name>
    <name type="common">Barrett's horny sponge</name>
    <dbReference type="NCBI Taxonomy" id="519541"/>
    <lineage>
        <taxon>Eukaryota</taxon>
        <taxon>Metazoa</taxon>
        <taxon>Porifera</taxon>
        <taxon>Demospongiae</taxon>
        <taxon>Heteroscleromorpha</taxon>
        <taxon>Tetractinellida</taxon>
        <taxon>Astrophorina</taxon>
        <taxon>Geodiidae</taxon>
        <taxon>Geodia</taxon>
    </lineage>
</organism>
<dbReference type="InterPro" id="IPR013123">
    <property type="entry name" value="SpoU_subst-bd"/>
</dbReference>
<dbReference type="SUPFAM" id="SSF75217">
    <property type="entry name" value="alpha/beta knot"/>
    <property type="match status" value="1"/>
</dbReference>
<dbReference type="SMART" id="SM00967">
    <property type="entry name" value="SpoU_sub_bind"/>
    <property type="match status" value="1"/>
</dbReference>
<dbReference type="GO" id="GO:0008173">
    <property type="term" value="F:RNA methyltransferase activity"/>
    <property type="evidence" value="ECO:0007669"/>
    <property type="project" value="InterPro"/>
</dbReference>
<evidence type="ECO:0000259" key="4">
    <source>
        <dbReference type="SMART" id="SM00967"/>
    </source>
</evidence>
<reference evidence="5" key="1">
    <citation type="submission" date="2023-03" db="EMBL/GenBank/DDBJ databases">
        <authorList>
            <person name="Steffen K."/>
            <person name="Cardenas P."/>
        </authorList>
    </citation>
    <scope>NUCLEOTIDE SEQUENCE</scope>
</reference>
<name>A0AA35XMS3_GEOBA</name>
<keyword evidence="1 5" id="KW-0489">Methyltransferase</keyword>
<dbReference type="Gene3D" id="3.40.50.150">
    <property type="entry name" value="Vaccinia Virus protein VP39"/>
    <property type="match status" value="1"/>
</dbReference>
<keyword evidence="2" id="KW-0808">Transferase</keyword>
<accession>A0AA35XMS3</accession>
<dbReference type="InterPro" id="IPR013780">
    <property type="entry name" value="Glyco_hydro_b"/>
</dbReference>
<dbReference type="Proteomes" id="UP001174909">
    <property type="component" value="Unassembled WGS sequence"/>
</dbReference>
<dbReference type="InterPro" id="IPR029063">
    <property type="entry name" value="SAM-dependent_MTases_sf"/>
</dbReference>
<gene>
    <name evidence="5" type="ORF">GBAR_LOCUS31696</name>
</gene>
<dbReference type="GO" id="GO:0006396">
    <property type="term" value="P:RNA processing"/>
    <property type="evidence" value="ECO:0007669"/>
    <property type="project" value="InterPro"/>
</dbReference>
<dbReference type="Pfam" id="PF22435">
    <property type="entry name" value="MRM3-like_sub_bind"/>
    <property type="match status" value="1"/>
</dbReference>
<dbReference type="Gene3D" id="3.30.1330.30">
    <property type="match status" value="1"/>
</dbReference>
<evidence type="ECO:0000313" key="6">
    <source>
        <dbReference type="Proteomes" id="UP001174909"/>
    </source>
</evidence>
<dbReference type="Gene3D" id="2.60.40.1180">
    <property type="entry name" value="Golgi alpha-mannosidase II"/>
    <property type="match status" value="1"/>
</dbReference>
<dbReference type="Pfam" id="PF10672">
    <property type="entry name" value="Methyltrans_SAM"/>
    <property type="match status" value="1"/>
</dbReference>
<feature type="domain" description="RNA 2-O ribose methyltransferase substrate binding" evidence="4">
    <location>
        <begin position="298"/>
        <end position="372"/>
    </location>
</feature>
<dbReference type="CDD" id="cd18104">
    <property type="entry name" value="SpoU-like_RNA-MTase"/>
    <property type="match status" value="1"/>
</dbReference>
<dbReference type="GO" id="GO:0032259">
    <property type="term" value="P:methylation"/>
    <property type="evidence" value="ECO:0007669"/>
    <property type="project" value="UniProtKB-KW"/>
</dbReference>
<dbReference type="InterPro" id="IPR029028">
    <property type="entry name" value="Alpha/beta_knot_MTases"/>
</dbReference>
<dbReference type="Pfam" id="PF00588">
    <property type="entry name" value="SpoU_methylase"/>
    <property type="match status" value="1"/>
</dbReference>
<dbReference type="SUPFAM" id="SSF53335">
    <property type="entry name" value="S-adenosyl-L-methionine-dependent methyltransferases"/>
    <property type="match status" value="1"/>
</dbReference>
<dbReference type="Gene3D" id="3.40.1280.10">
    <property type="match status" value="1"/>
</dbReference>
<dbReference type="InterPro" id="IPR029064">
    <property type="entry name" value="Ribosomal_eL30-like_sf"/>
</dbReference>
<protein>
    <submittedName>
        <fullName evidence="5">Uncharacterized tRNA/rRNA methyltransferase slr1673</fullName>
    </submittedName>
</protein>
<dbReference type="GO" id="GO:0003723">
    <property type="term" value="F:RNA binding"/>
    <property type="evidence" value="ECO:0007669"/>
    <property type="project" value="InterPro"/>
</dbReference>
<dbReference type="InterPro" id="IPR029026">
    <property type="entry name" value="tRNA_m1G_MTases_N"/>
</dbReference>